<dbReference type="AlphaFoldDB" id="A0A8R7PE70"/>
<reference evidence="1" key="3">
    <citation type="submission" date="2022-06" db="UniProtKB">
        <authorList>
            <consortium name="EnsemblPlants"/>
        </authorList>
    </citation>
    <scope>IDENTIFICATION</scope>
</reference>
<keyword evidence="2" id="KW-1185">Reference proteome</keyword>
<organism evidence="1 2">
    <name type="scientific">Triticum urartu</name>
    <name type="common">Red wild einkorn</name>
    <name type="synonym">Crithodium urartu</name>
    <dbReference type="NCBI Taxonomy" id="4572"/>
    <lineage>
        <taxon>Eukaryota</taxon>
        <taxon>Viridiplantae</taxon>
        <taxon>Streptophyta</taxon>
        <taxon>Embryophyta</taxon>
        <taxon>Tracheophyta</taxon>
        <taxon>Spermatophyta</taxon>
        <taxon>Magnoliopsida</taxon>
        <taxon>Liliopsida</taxon>
        <taxon>Poales</taxon>
        <taxon>Poaceae</taxon>
        <taxon>BOP clade</taxon>
        <taxon>Pooideae</taxon>
        <taxon>Triticodae</taxon>
        <taxon>Triticeae</taxon>
        <taxon>Triticinae</taxon>
        <taxon>Triticum</taxon>
    </lineage>
</organism>
<evidence type="ECO:0000313" key="2">
    <source>
        <dbReference type="Proteomes" id="UP000015106"/>
    </source>
</evidence>
<proteinExistence type="predicted"/>
<reference evidence="1" key="2">
    <citation type="submission" date="2018-03" db="EMBL/GenBank/DDBJ databases">
        <title>The Triticum urartu genome reveals the dynamic nature of wheat genome evolution.</title>
        <authorList>
            <person name="Ling H."/>
            <person name="Ma B."/>
            <person name="Shi X."/>
            <person name="Liu H."/>
            <person name="Dong L."/>
            <person name="Sun H."/>
            <person name="Cao Y."/>
            <person name="Gao Q."/>
            <person name="Zheng S."/>
            <person name="Li Y."/>
            <person name="Yu Y."/>
            <person name="Du H."/>
            <person name="Qi M."/>
            <person name="Li Y."/>
            <person name="Yu H."/>
            <person name="Cui Y."/>
            <person name="Wang N."/>
            <person name="Chen C."/>
            <person name="Wu H."/>
            <person name="Zhao Y."/>
            <person name="Zhang J."/>
            <person name="Li Y."/>
            <person name="Zhou W."/>
            <person name="Zhang B."/>
            <person name="Hu W."/>
            <person name="Eijk M."/>
            <person name="Tang J."/>
            <person name="Witsenboer H."/>
            <person name="Zhao S."/>
            <person name="Li Z."/>
            <person name="Zhang A."/>
            <person name="Wang D."/>
            <person name="Liang C."/>
        </authorList>
    </citation>
    <scope>NUCLEOTIDE SEQUENCE [LARGE SCALE GENOMIC DNA]</scope>
    <source>
        <strain evidence="1">cv. G1812</strain>
    </source>
</reference>
<dbReference type="Gramene" id="TuG1812G0200002707.01.T01">
    <property type="protein sequence ID" value="TuG1812G0200002707.01.T01"/>
    <property type="gene ID" value="TuG1812G0200002707.01"/>
</dbReference>
<name>A0A8R7PE70_TRIUA</name>
<dbReference type="EnsemblPlants" id="TuG1812G0200002706.01.T01">
    <property type="protein sequence ID" value="TuG1812G0200002706.01.T01"/>
    <property type="gene ID" value="TuG1812G0200002706.01"/>
</dbReference>
<dbReference type="EnsemblPlants" id="TuG1812G0200002707.01.T01">
    <property type="protein sequence ID" value="TuG1812G0200002707.01.T01"/>
    <property type="gene ID" value="TuG1812G0200002707.01"/>
</dbReference>
<dbReference type="Gramene" id="TuG1812G0200002706.01.T01">
    <property type="protein sequence ID" value="TuG1812G0200002706.01.T01"/>
    <property type="gene ID" value="TuG1812G0200002706.01"/>
</dbReference>
<evidence type="ECO:0000313" key="1">
    <source>
        <dbReference type="EnsemblPlants" id="TuG1812G0200002706.01.T01"/>
    </source>
</evidence>
<accession>A0A8R7PE70</accession>
<dbReference type="Proteomes" id="UP000015106">
    <property type="component" value="Chromosome 2"/>
</dbReference>
<reference evidence="2" key="1">
    <citation type="journal article" date="2013" name="Nature">
        <title>Draft genome of the wheat A-genome progenitor Triticum urartu.</title>
        <authorList>
            <person name="Ling H.Q."/>
            <person name="Zhao S."/>
            <person name="Liu D."/>
            <person name="Wang J."/>
            <person name="Sun H."/>
            <person name="Zhang C."/>
            <person name="Fan H."/>
            <person name="Li D."/>
            <person name="Dong L."/>
            <person name="Tao Y."/>
            <person name="Gao C."/>
            <person name="Wu H."/>
            <person name="Li Y."/>
            <person name="Cui Y."/>
            <person name="Guo X."/>
            <person name="Zheng S."/>
            <person name="Wang B."/>
            <person name="Yu K."/>
            <person name="Liang Q."/>
            <person name="Yang W."/>
            <person name="Lou X."/>
            <person name="Chen J."/>
            <person name="Feng M."/>
            <person name="Jian J."/>
            <person name="Zhang X."/>
            <person name="Luo G."/>
            <person name="Jiang Y."/>
            <person name="Liu J."/>
            <person name="Wang Z."/>
            <person name="Sha Y."/>
            <person name="Zhang B."/>
            <person name="Wu H."/>
            <person name="Tang D."/>
            <person name="Shen Q."/>
            <person name="Xue P."/>
            <person name="Zou S."/>
            <person name="Wang X."/>
            <person name="Liu X."/>
            <person name="Wang F."/>
            <person name="Yang Y."/>
            <person name="An X."/>
            <person name="Dong Z."/>
            <person name="Zhang K."/>
            <person name="Zhang X."/>
            <person name="Luo M.C."/>
            <person name="Dvorak J."/>
            <person name="Tong Y."/>
            <person name="Wang J."/>
            <person name="Yang H."/>
            <person name="Li Z."/>
            <person name="Wang D."/>
            <person name="Zhang A."/>
            <person name="Wang J."/>
        </authorList>
    </citation>
    <scope>NUCLEOTIDE SEQUENCE</scope>
    <source>
        <strain evidence="2">cv. G1812</strain>
    </source>
</reference>
<sequence>MAALSARPPSNPCRRPTIDVHPMELPPPLVSGCLPVPCHIYAWTSTRGEFIISGHHINTPRDVWSEHCDNTVKENNACLCEVLPRLYAGSCEVLARLSTKF</sequence>
<protein>
    <submittedName>
        <fullName evidence="1">Uncharacterized protein</fullName>
    </submittedName>
</protein>